<accession>A0A0D3IVA7</accession>
<dbReference type="Pfam" id="PF14559">
    <property type="entry name" value="TPR_19"/>
    <property type="match status" value="1"/>
</dbReference>
<dbReference type="Gene3D" id="1.25.40.10">
    <property type="entry name" value="Tetratricopeptide repeat domain"/>
    <property type="match status" value="1"/>
</dbReference>
<dbReference type="PaxDb" id="2903-EOD15192"/>
<dbReference type="InterPro" id="IPR011990">
    <property type="entry name" value="TPR-like_helical_dom_sf"/>
</dbReference>
<dbReference type="eggNOG" id="ENOG502SFQV">
    <property type="taxonomic scope" value="Eukaryota"/>
</dbReference>
<sequence length="115" mass="12836">EKALEQLWSHWYGEEGAAPRAALEKAERRLMQNPDTAGEAEALQDIAASFPDWAEPLNRLATLRYMQGEYASSVELCRRVLRMKPWHVGALGGIAMCHARLGNEEQARKCAEAAL</sequence>
<keyword evidence="2" id="KW-1185">Reference proteome</keyword>
<dbReference type="KEGG" id="ehx:EMIHUDRAFT_58422"/>
<name>A0A0D3IVA7_EMIH1</name>
<evidence type="ECO:0000313" key="2">
    <source>
        <dbReference type="Proteomes" id="UP000013827"/>
    </source>
</evidence>
<reference evidence="2" key="1">
    <citation type="journal article" date="2013" name="Nature">
        <title>Pan genome of the phytoplankton Emiliania underpins its global distribution.</title>
        <authorList>
            <person name="Read B.A."/>
            <person name="Kegel J."/>
            <person name="Klute M.J."/>
            <person name="Kuo A."/>
            <person name="Lefebvre S.C."/>
            <person name="Maumus F."/>
            <person name="Mayer C."/>
            <person name="Miller J."/>
            <person name="Monier A."/>
            <person name="Salamov A."/>
            <person name="Young J."/>
            <person name="Aguilar M."/>
            <person name="Claverie J.M."/>
            <person name="Frickenhaus S."/>
            <person name="Gonzalez K."/>
            <person name="Herman E.K."/>
            <person name="Lin Y.C."/>
            <person name="Napier J."/>
            <person name="Ogata H."/>
            <person name="Sarno A.F."/>
            <person name="Shmutz J."/>
            <person name="Schroeder D."/>
            <person name="de Vargas C."/>
            <person name="Verret F."/>
            <person name="von Dassow P."/>
            <person name="Valentin K."/>
            <person name="Van de Peer Y."/>
            <person name="Wheeler G."/>
            <person name="Dacks J.B."/>
            <person name="Delwiche C.F."/>
            <person name="Dyhrman S.T."/>
            <person name="Glockner G."/>
            <person name="John U."/>
            <person name="Richards T."/>
            <person name="Worden A.Z."/>
            <person name="Zhang X."/>
            <person name="Grigoriev I.V."/>
            <person name="Allen A.E."/>
            <person name="Bidle K."/>
            <person name="Borodovsky M."/>
            <person name="Bowler C."/>
            <person name="Brownlee C."/>
            <person name="Cock J.M."/>
            <person name="Elias M."/>
            <person name="Gladyshev V.N."/>
            <person name="Groth M."/>
            <person name="Guda C."/>
            <person name="Hadaegh A."/>
            <person name="Iglesias-Rodriguez M.D."/>
            <person name="Jenkins J."/>
            <person name="Jones B.M."/>
            <person name="Lawson T."/>
            <person name="Leese F."/>
            <person name="Lindquist E."/>
            <person name="Lobanov A."/>
            <person name="Lomsadze A."/>
            <person name="Malik S.B."/>
            <person name="Marsh M.E."/>
            <person name="Mackinder L."/>
            <person name="Mock T."/>
            <person name="Mueller-Roeber B."/>
            <person name="Pagarete A."/>
            <person name="Parker M."/>
            <person name="Probert I."/>
            <person name="Quesneville H."/>
            <person name="Raines C."/>
            <person name="Rensing S.A."/>
            <person name="Riano-Pachon D.M."/>
            <person name="Richier S."/>
            <person name="Rokitta S."/>
            <person name="Shiraiwa Y."/>
            <person name="Soanes D.M."/>
            <person name="van der Giezen M."/>
            <person name="Wahlund T.M."/>
            <person name="Williams B."/>
            <person name="Wilson W."/>
            <person name="Wolfe G."/>
            <person name="Wurch L.L."/>
        </authorList>
    </citation>
    <scope>NUCLEOTIDE SEQUENCE</scope>
</reference>
<evidence type="ECO:0008006" key="3">
    <source>
        <dbReference type="Google" id="ProtNLM"/>
    </source>
</evidence>
<dbReference type="SUPFAM" id="SSF48452">
    <property type="entry name" value="TPR-like"/>
    <property type="match status" value="1"/>
</dbReference>
<dbReference type="KEGG" id="ehx:EMIHUDRAFT_58387"/>
<dbReference type="HOGENOM" id="CLU_079829_3_1_1"/>
<dbReference type="RefSeq" id="XP_005767621.1">
    <property type="nucleotide sequence ID" value="XM_005767564.1"/>
</dbReference>
<dbReference type="RefSeq" id="XP_005780858.1">
    <property type="nucleotide sequence ID" value="XM_005780801.1"/>
</dbReference>
<evidence type="ECO:0000313" key="1">
    <source>
        <dbReference type="EnsemblProtists" id="EOD15192"/>
    </source>
</evidence>
<reference evidence="1" key="2">
    <citation type="submission" date="2024-10" db="UniProtKB">
        <authorList>
            <consortium name="EnsemblProtists"/>
        </authorList>
    </citation>
    <scope>IDENTIFICATION</scope>
</reference>
<dbReference type="AlphaFoldDB" id="A0A0D3IVA7"/>
<dbReference type="Proteomes" id="UP000013827">
    <property type="component" value="Unassembled WGS sequence"/>
</dbReference>
<dbReference type="GeneID" id="17273975"/>
<dbReference type="GeneID" id="17261355"/>
<organism evidence="1 2">
    <name type="scientific">Emiliania huxleyi (strain CCMP1516)</name>
    <dbReference type="NCBI Taxonomy" id="280463"/>
    <lineage>
        <taxon>Eukaryota</taxon>
        <taxon>Haptista</taxon>
        <taxon>Haptophyta</taxon>
        <taxon>Prymnesiophyceae</taxon>
        <taxon>Isochrysidales</taxon>
        <taxon>Noelaerhabdaceae</taxon>
        <taxon>Emiliania</taxon>
    </lineage>
</organism>
<protein>
    <recommendedName>
        <fullName evidence="3">Tetratricopeptide repeat protein</fullName>
    </recommendedName>
</protein>
<dbReference type="EnsemblProtists" id="EOD15192">
    <property type="protein sequence ID" value="EOD15192"/>
    <property type="gene ID" value="EMIHUDRAFT_58387"/>
</dbReference>
<dbReference type="OMA" id="IAMCHAR"/>
<proteinExistence type="predicted"/>
<dbReference type="EnsemblProtists" id="EOD28429">
    <property type="protein sequence ID" value="EOD28429"/>
    <property type="gene ID" value="EMIHUDRAFT_58422"/>
</dbReference>